<reference evidence="4" key="1">
    <citation type="submission" date="2015-03" db="EMBL/GenBank/DDBJ databases">
        <authorList>
            <consortium name="Pathogen Informatics"/>
        </authorList>
    </citation>
    <scope>NUCLEOTIDE SEQUENCE [LARGE SCALE GENOMIC DNA]</scope>
    <source>
        <strain evidence="4">NCTC11134</strain>
    </source>
</reference>
<evidence type="ECO:0000313" key="3">
    <source>
        <dbReference type="EMBL" id="CRY75239.1"/>
    </source>
</evidence>
<dbReference type="RefSeq" id="WP_060591091.1">
    <property type="nucleotide sequence ID" value="NZ_CP031418.1"/>
</dbReference>
<feature type="transmembrane region" description="Helical" evidence="2">
    <location>
        <begin position="40"/>
        <end position="63"/>
    </location>
</feature>
<sequence>MTINTSARDGHAGTPPAAPTEPTNADLRRDVRAATRSGRYALVAALCAAVVSSGIAAGSAVYVSSTELQRKERAEVAQVVRDNRQRAYSDYAAAMMRFMEGLSGLEGELLQEPIEREEVRAQVVEVGDSVAAMSRAQITVSLVGNLDVAPVIVGFNEEHAAPFLHDRLTSFARRHLGGAPEPVEAMREDAPVMVADIERTVTAATECLSRFVDLARLDLGLTDG</sequence>
<evidence type="ECO:0000313" key="4">
    <source>
        <dbReference type="Proteomes" id="UP000057820"/>
    </source>
</evidence>
<proteinExistence type="predicted"/>
<keyword evidence="2" id="KW-1133">Transmembrane helix</keyword>
<keyword evidence="2" id="KW-0472">Membrane</keyword>
<organism evidence="3 4">
    <name type="scientific">Nocardia farcinica</name>
    <dbReference type="NCBI Taxonomy" id="37329"/>
    <lineage>
        <taxon>Bacteria</taxon>
        <taxon>Bacillati</taxon>
        <taxon>Actinomycetota</taxon>
        <taxon>Actinomycetes</taxon>
        <taxon>Mycobacteriales</taxon>
        <taxon>Nocardiaceae</taxon>
        <taxon>Nocardia</taxon>
    </lineage>
</organism>
<keyword evidence="2" id="KW-0812">Transmembrane</keyword>
<dbReference type="AlphaFoldDB" id="A0A0H5NJ67"/>
<feature type="region of interest" description="Disordered" evidence="1">
    <location>
        <begin position="1"/>
        <end position="27"/>
    </location>
</feature>
<protein>
    <submittedName>
        <fullName evidence="3">Uncharacterized protein</fullName>
    </submittedName>
</protein>
<dbReference type="Proteomes" id="UP000057820">
    <property type="component" value="Chromosome 1"/>
</dbReference>
<evidence type="ECO:0000256" key="1">
    <source>
        <dbReference type="SAM" id="MobiDB-lite"/>
    </source>
</evidence>
<evidence type="ECO:0000256" key="2">
    <source>
        <dbReference type="SAM" id="Phobius"/>
    </source>
</evidence>
<name>A0A0H5NJ67_NOCFR</name>
<feature type="compositionally biased region" description="Low complexity" evidence="1">
    <location>
        <begin position="12"/>
        <end position="25"/>
    </location>
</feature>
<accession>A0A0H5NJ67</accession>
<dbReference type="EMBL" id="LN868938">
    <property type="protein sequence ID" value="CRY75239.1"/>
    <property type="molecule type" value="Genomic_DNA"/>
</dbReference>
<gene>
    <name evidence="3" type="ORF">ERS450000_01229</name>
</gene>
<dbReference type="KEGG" id="nfr:ERS450000_01229"/>